<comment type="caution">
    <text evidence="3">The sequence shown here is derived from an EMBL/GenBank/DDBJ whole genome shotgun (WGS) entry which is preliminary data.</text>
</comment>
<feature type="non-terminal residue" evidence="3">
    <location>
        <position position="222"/>
    </location>
</feature>
<keyword evidence="1" id="KW-0812">Transmembrane</keyword>
<organism evidence="3 4">
    <name type="scientific">Thalassiosira oceanica</name>
    <name type="common">Marine diatom</name>
    <dbReference type="NCBI Taxonomy" id="159749"/>
    <lineage>
        <taxon>Eukaryota</taxon>
        <taxon>Sar</taxon>
        <taxon>Stramenopiles</taxon>
        <taxon>Ochrophyta</taxon>
        <taxon>Bacillariophyta</taxon>
        <taxon>Coscinodiscophyceae</taxon>
        <taxon>Thalassiosirophycidae</taxon>
        <taxon>Thalassiosirales</taxon>
        <taxon>Thalassiosiraceae</taxon>
        <taxon>Thalassiosira</taxon>
    </lineage>
</organism>
<evidence type="ECO:0000256" key="2">
    <source>
        <dbReference type="SAM" id="SignalP"/>
    </source>
</evidence>
<evidence type="ECO:0000313" key="3">
    <source>
        <dbReference type="EMBL" id="EJK60285.1"/>
    </source>
</evidence>
<feature type="transmembrane region" description="Helical" evidence="1">
    <location>
        <begin position="200"/>
        <end position="219"/>
    </location>
</feature>
<proteinExistence type="predicted"/>
<accession>K0S4W7</accession>
<evidence type="ECO:0000313" key="4">
    <source>
        <dbReference type="Proteomes" id="UP000266841"/>
    </source>
</evidence>
<keyword evidence="1" id="KW-1133">Transmembrane helix</keyword>
<feature type="signal peptide" evidence="2">
    <location>
        <begin position="1"/>
        <end position="28"/>
    </location>
</feature>
<protein>
    <recommendedName>
        <fullName evidence="5">ABC transmembrane type-1 domain-containing protein</fullName>
    </recommendedName>
</protein>
<reference evidence="3 4" key="1">
    <citation type="journal article" date="2012" name="Genome Biol.">
        <title>Genome and low-iron response of an oceanic diatom adapted to chronic iron limitation.</title>
        <authorList>
            <person name="Lommer M."/>
            <person name="Specht M."/>
            <person name="Roy A.S."/>
            <person name="Kraemer L."/>
            <person name="Andreson R."/>
            <person name="Gutowska M.A."/>
            <person name="Wolf J."/>
            <person name="Bergner S.V."/>
            <person name="Schilhabel M.B."/>
            <person name="Klostermeier U.C."/>
            <person name="Beiko R.G."/>
            <person name="Rosenstiel P."/>
            <person name="Hippler M."/>
            <person name="Laroche J."/>
        </authorList>
    </citation>
    <scope>NUCLEOTIDE SEQUENCE [LARGE SCALE GENOMIC DNA]</scope>
    <source>
        <strain evidence="3 4">CCMP1005</strain>
    </source>
</reference>
<name>K0S4W7_THAOC</name>
<keyword evidence="4" id="KW-1185">Reference proteome</keyword>
<gene>
    <name evidence="3" type="ORF">THAOC_19387</name>
</gene>
<evidence type="ECO:0000256" key="1">
    <source>
        <dbReference type="SAM" id="Phobius"/>
    </source>
</evidence>
<sequence length="222" mass="23973">MIHVVGFALDLWLLAVLFLFMLAVDSSARVITLVEHAYISRAYDTIVIIAQAMDKTSRALAWWYTQRVPSPPLLVVGHMFFVLATKALGLLLEAKDWIHAAAALFNQVSHALVGLVSRSTTALGRQARSALFLASMIRLALLCFGRKQVEALMSRLKAQVSDQLSRARLSLQPLCNRAAHYYCSAIEGAHGVINRAASQVASFVAIAAAIACGIVPSASTLA</sequence>
<keyword evidence="1" id="KW-0472">Membrane</keyword>
<dbReference type="AlphaFoldDB" id="K0S4W7"/>
<feature type="transmembrane region" description="Helical" evidence="1">
    <location>
        <begin position="73"/>
        <end position="92"/>
    </location>
</feature>
<feature type="chain" id="PRO_5003836851" description="ABC transmembrane type-1 domain-containing protein" evidence="2">
    <location>
        <begin position="29"/>
        <end position="222"/>
    </location>
</feature>
<evidence type="ECO:0008006" key="5">
    <source>
        <dbReference type="Google" id="ProtNLM"/>
    </source>
</evidence>
<dbReference type="EMBL" id="AGNL01021282">
    <property type="protein sequence ID" value="EJK60285.1"/>
    <property type="molecule type" value="Genomic_DNA"/>
</dbReference>
<keyword evidence="2" id="KW-0732">Signal</keyword>
<dbReference type="Proteomes" id="UP000266841">
    <property type="component" value="Unassembled WGS sequence"/>
</dbReference>